<proteinExistence type="predicted"/>
<dbReference type="EMBL" id="HBUF01231075">
    <property type="protein sequence ID" value="CAG6673355.1"/>
    <property type="molecule type" value="Transcribed_RNA"/>
</dbReference>
<accession>A0A8D8WWV4</accession>
<protein>
    <submittedName>
        <fullName evidence="2">Uncharacterized protein</fullName>
    </submittedName>
</protein>
<dbReference type="EMBL" id="HBUF01231076">
    <property type="protein sequence ID" value="CAG6673357.1"/>
    <property type="molecule type" value="Transcribed_RNA"/>
</dbReference>
<name>A0A8D8WWV4_9HEMI</name>
<evidence type="ECO:0000256" key="1">
    <source>
        <dbReference type="SAM" id="MobiDB-lite"/>
    </source>
</evidence>
<sequence length="125" mass="14713">MAEGRYSNHSHHSEPRHHEKSSHWHIAHRTPDMVSSHPGNQRIGQRLVHVSDQHGPNEKSSWLLRNCRTSRYLGLSHQFRHHGQRRQQCQHALCSIRFPPTQYYLEKGGRGDDQQYLQQDSCGQY</sequence>
<reference evidence="2" key="1">
    <citation type="submission" date="2021-05" db="EMBL/GenBank/DDBJ databases">
        <authorList>
            <person name="Alioto T."/>
            <person name="Alioto T."/>
            <person name="Gomez Garrido J."/>
        </authorList>
    </citation>
    <scope>NUCLEOTIDE SEQUENCE</scope>
</reference>
<evidence type="ECO:0000313" key="2">
    <source>
        <dbReference type="EMBL" id="CAG6673355.1"/>
    </source>
</evidence>
<dbReference type="AlphaFoldDB" id="A0A8D8WWV4"/>
<feature type="region of interest" description="Disordered" evidence="1">
    <location>
        <begin position="1"/>
        <end position="40"/>
    </location>
</feature>
<organism evidence="2">
    <name type="scientific">Cacopsylla melanoneura</name>
    <dbReference type="NCBI Taxonomy" id="428564"/>
    <lineage>
        <taxon>Eukaryota</taxon>
        <taxon>Metazoa</taxon>
        <taxon>Ecdysozoa</taxon>
        <taxon>Arthropoda</taxon>
        <taxon>Hexapoda</taxon>
        <taxon>Insecta</taxon>
        <taxon>Pterygota</taxon>
        <taxon>Neoptera</taxon>
        <taxon>Paraneoptera</taxon>
        <taxon>Hemiptera</taxon>
        <taxon>Sternorrhyncha</taxon>
        <taxon>Psylloidea</taxon>
        <taxon>Psyllidae</taxon>
        <taxon>Psyllinae</taxon>
        <taxon>Cacopsylla</taxon>
    </lineage>
</organism>
<feature type="compositionally biased region" description="Basic residues" evidence="1">
    <location>
        <begin position="18"/>
        <end position="28"/>
    </location>
</feature>